<dbReference type="InterPro" id="IPR008598">
    <property type="entry name" value="Di19_Zn-bd"/>
</dbReference>
<dbReference type="InterPro" id="IPR033347">
    <property type="entry name" value="Di19"/>
</dbReference>
<comment type="caution">
    <text evidence="2">The sequence shown here is derived from an EMBL/GenBank/DDBJ whole genome shotgun (WGS) entry which is preliminary data.</text>
</comment>
<dbReference type="AlphaFoldDB" id="A0A8T2UP17"/>
<dbReference type="Pfam" id="PF05605">
    <property type="entry name" value="zf-Di19"/>
    <property type="match status" value="1"/>
</dbReference>
<dbReference type="OMA" id="DKECIMH"/>
<keyword evidence="3" id="KW-1185">Reference proteome</keyword>
<dbReference type="EMBL" id="CM035411">
    <property type="protein sequence ID" value="KAH7435626.1"/>
    <property type="molecule type" value="Genomic_DNA"/>
</dbReference>
<proteinExistence type="predicted"/>
<dbReference type="PANTHER" id="PTHR31875">
    <property type="entry name" value="PROTEIN DEHYDRATION-INDUCED 19"/>
    <property type="match status" value="1"/>
</dbReference>
<gene>
    <name evidence="2" type="ORF">KP509_06G072400</name>
</gene>
<accession>A0A8T2UP17</accession>
<evidence type="ECO:0000313" key="3">
    <source>
        <dbReference type="Proteomes" id="UP000825935"/>
    </source>
</evidence>
<evidence type="ECO:0000313" key="2">
    <source>
        <dbReference type="EMBL" id="KAH7435626.1"/>
    </source>
</evidence>
<reference evidence="2" key="1">
    <citation type="submission" date="2021-08" db="EMBL/GenBank/DDBJ databases">
        <title>WGS assembly of Ceratopteris richardii.</title>
        <authorList>
            <person name="Marchant D.B."/>
            <person name="Chen G."/>
            <person name="Jenkins J."/>
            <person name="Shu S."/>
            <person name="Leebens-Mack J."/>
            <person name="Grimwood J."/>
            <person name="Schmutz J."/>
            <person name="Soltis P."/>
            <person name="Soltis D."/>
            <person name="Chen Z.-H."/>
        </authorList>
    </citation>
    <scope>NUCLEOTIDE SEQUENCE</scope>
    <source>
        <strain evidence="2">Whitten #5841</strain>
        <tissue evidence="2">Leaf</tissue>
    </source>
</reference>
<feature type="domain" description="Di19 zinc-binding" evidence="1">
    <location>
        <begin position="42"/>
        <end position="94"/>
    </location>
</feature>
<protein>
    <recommendedName>
        <fullName evidence="1">Di19 zinc-binding domain-containing protein</fullName>
    </recommendedName>
</protein>
<dbReference type="PANTHER" id="PTHR31875:SF6">
    <property type="entry name" value="PROTEIN DEHYDRATION-INDUCED 19"/>
    <property type="match status" value="1"/>
</dbReference>
<name>A0A8T2UP17_CERRI</name>
<sequence length="220" mass="24363">MDSELWASLLSATKRRLALHPYRLDRILSHDDSDIHDNIQIEFPCPFCGGEFDIGSLCFHIEEEHCFESKAVVCPVCSIKVKNDLVGHIAIQHGHLLKMQHRRFRMAVTSVGSALSSIAKERGMMTVEVHPNGNNLWSLSSSSQNGSDPLVNILFGLPPTENVETDKPPGSGSDKECIMHQTDSVTAISTSEVESKEHLKEALLRATFVQQLVLSSVFQV</sequence>
<organism evidence="2 3">
    <name type="scientific">Ceratopteris richardii</name>
    <name type="common">Triangle waterfern</name>
    <dbReference type="NCBI Taxonomy" id="49495"/>
    <lineage>
        <taxon>Eukaryota</taxon>
        <taxon>Viridiplantae</taxon>
        <taxon>Streptophyta</taxon>
        <taxon>Embryophyta</taxon>
        <taxon>Tracheophyta</taxon>
        <taxon>Polypodiopsida</taxon>
        <taxon>Polypodiidae</taxon>
        <taxon>Polypodiales</taxon>
        <taxon>Pteridineae</taxon>
        <taxon>Pteridaceae</taxon>
        <taxon>Parkerioideae</taxon>
        <taxon>Ceratopteris</taxon>
    </lineage>
</organism>
<dbReference type="Proteomes" id="UP000825935">
    <property type="component" value="Chromosome 6"/>
</dbReference>
<evidence type="ECO:0000259" key="1">
    <source>
        <dbReference type="Pfam" id="PF05605"/>
    </source>
</evidence>
<dbReference type="OrthoDB" id="7873042at2759"/>